<feature type="signal peptide" evidence="1">
    <location>
        <begin position="1"/>
        <end position="18"/>
    </location>
</feature>
<keyword evidence="1" id="KW-0732">Signal</keyword>
<dbReference type="CDD" id="cd20753">
    <property type="entry name" value="cyt_P460_Mc-like"/>
    <property type="match status" value="1"/>
</dbReference>
<evidence type="ECO:0000313" key="4">
    <source>
        <dbReference type="Proteomes" id="UP000027341"/>
    </source>
</evidence>
<organism evidence="3 4">
    <name type="scientific">Hydrogenovibrio marinus</name>
    <dbReference type="NCBI Taxonomy" id="28885"/>
    <lineage>
        <taxon>Bacteria</taxon>
        <taxon>Pseudomonadati</taxon>
        <taxon>Pseudomonadota</taxon>
        <taxon>Gammaproteobacteria</taxon>
        <taxon>Thiotrichales</taxon>
        <taxon>Piscirickettsiaceae</taxon>
        <taxon>Hydrogenovibrio</taxon>
    </lineage>
</organism>
<feature type="chain" id="PRO_5001632708" evidence="1">
    <location>
        <begin position="19"/>
        <end position="172"/>
    </location>
</feature>
<feature type="domain" description="Cytochrome P460" evidence="2">
    <location>
        <begin position="35"/>
        <end position="161"/>
    </location>
</feature>
<dbReference type="InterPro" id="IPR038142">
    <property type="entry name" value="Cytochrome_P460_sp"/>
</dbReference>
<dbReference type="Proteomes" id="UP000027341">
    <property type="component" value="Unassembled WGS sequence"/>
</dbReference>
<comment type="caution">
    <text evidence="3">The sequence shown here is derived from an EMBL/GenBank/DDBJ whole genome shotgun (WGS) entry which is preliminary data.</text>
</comment>
<dbReference type="Gene3D" id="3.50.70.20">
    <property type="entry name" value="Cytochrome P460"/>
    <property type="match status" value="1"/>
</dbReference>
<dbReference type="AlphaFoldDB" id="A0A067A0C8"/>
<evidence type="ECO:0000259" key="2">
    <source>
        <dbReference type="Pfam" id="PF16694"/>
    </source>
</evidence>
<gene>
    <name evidence="3" type="ORF">EI16_07195</name>
</gene>
<reference evidence="3 4" key="1">
    <citation type="submission" date="2014-04" db="EMBL/GenBank/DDBJ databases">
        <title>Draft genome sequence of Hydrogenovibrio marinus MH-110, a model organism for aerobic H2 metabolism.</title>
        <authorList>
            <person name="Cha H.J."/>
            <person name="Jo B.H."/>
            <person name="Hwang B.H."/>
        </authorList>
    </citation>
    <scope>NUCLEOTIDE SEQUENCE [LARGE SCALE GENOMIC DNA]</scope>
    <source>
        <strain evidence="3 4">MH-110</strain>
    </source>
</reference>
<sequence>MKTMVFLGLSLSMQASFAQSTNKLPAPTVDGIEFPAGYQDWKLISVTNRDDNKTLRAVLGNDAAIKAIEEGKTNPWPDGAALGKIVWKKEKDPHWPTADVPGKFVHAEFMFKDSKKWADTHGWGWARWVGMEQKPFADAKGSAHASCIACHTPVKNQDWVFHKPALLPSRLP</sequence>
<dbReference type="EMBL" id="JMIU01000001">
    <property type="protein sequence ID" value="KDN96066.1"/>
    <property type="molecule type" value="Genomic_DNA"/>
</dbReference>
<accession>A0A067A0C8</accession>
<proteinExistence type="predicted"/>
<dbReference type="InterPro" id="IPR032033">
    <property type="entry name" value="Cytochrome_P460"/>
</dbReference>
<name>A0A067A0C8_HYDMR</name>
<keyword evidence="4" id="KW-1185">Reference proteome</keyword>
<evidence type="ECO:0000313" key="3">
    <source>
        <dbReference type="EMBL" id="KDN96066.1"/>
    </source>
</evidence>
<evidence type="ECO:0000256" key="1">
    <source>
        <dbReference type="SAM" id="SignalP"/>
    </source>
</evidence>
<dbReference type="STRING" id="28885.EI16_07195"/>
<dbReference type="Pfam" id="PF16694">
    <property type="entry name" value="Cytochrome_P460"/>
    <property type="match status" value="1"/>
</dbReference>
<protein>
    <submittedName>
        <fullName evidence="3">Cytochrome P460</fullName>
    </submittedName>
</protein>